<evidence type="ECO:0000313" key="1">
    <source>
        <dbReference type="EMBL" id="MFG6206078.1"/>
    </source>
</evidence>
<organism evidence="1 2">
    <name type="scientific">Pseudomonas retamae</name>
    <dbReference type="NCBI Taxonomy" id="702110"/>
    <lineage>
        <taxon>Bacteria</taxon>
        <taxon>Pseudomonadati</taxon>
        <taxon>Pseudomonadota</taxon>
        <taxon>Gammaproteobacteria</taxon>
        <taxon>Pseudomonadales</taxon>
        <taxon>Pseudomonadaceae</taxon>
        <taxon>Pseudomonas</taxon>
    </lineage>
</organism>
<proteinExistence type="predicted"/>
<keyword evidence="2" id="KW-1185">Reference proteome</keyword>
<dbReference type="Proteomes" id="UP001605918">
    <property type="component" value="Unassembled WGS sequence"/>
</dbReference>
<comment type="caution">
    <text evidence="1">The sequence shown here is derived from an EMBL/GenBank/DDBJ whole genome shotgun (WGS) entry which is preliminary data.</text>
</comment>
<sequence length="227" mass="25744">MSFSDIFHPECDPEEPADAPDHAMFSCLQWKTPSLSVMPQAGKQYFAIVWRPRKSYNTACSPNVGASVHIRRHIAGQTGRHTRGLSVPLPGAGVSSTTFQEIESQWIQVMCMSNTRLTVDFASVNKAYSGLFGYLFWQDAKEILQFYSLGIEQYELKLPVDPSDEDLTNKAQRPNHSQGINAKPEAIKATLMKRQHFADWENFCNFLNINNCNHARTLLYCRKPDVQ</sequence>
<dbReference type="EMBL" id="JBIEIL010000008">
    <property type="protein sequence ID" value="MFG6206078.1"/>
    <property type="molecule type" value="Genomic_DNA"/>
</dbReference>
<evidence type="ECO:0000313" key="2">
    <source>
        <dbReference type="Proteomes" id="UP001605918"/>
    </source>
</evidence>
<protein>
    <submittedName>
        <fullName evidence="1">Uncharacterized protein</fullName>
    </submittedName>
</protein>
<name>A0ABW7DDE9_9PSED</name>
<dbReference type="RefSeq" id="WP_394507227.1">
    <property type="nucleotide sequence ID" value="NZ_JBIEIL010000008.1"/>
</dbReference>
<accession>A0ABW7DDE9</accession>
<reference evidence="1 2" key="1">
    <citation type="submission" date="2024-10" db="EMBL/GenBank/DDBJ databases">
        <title>Whole genome of Pseudomonas sp Strain RB5.</title>
        <authorList>
            <person name="Selami N."/>
        </authorList>
    </citation>
    <scope>NUCLEOTIDE SEQUENCE [LARGE SCALE GENOMIC DNA]</scope>
    <source>
        <strain evidence="1 2">RB5</strain>
    </source>
</reference>
<gene>
    <name evidence="1" type="ORF">ACGSLL_17080</name>
</gene>